<accession>A0A0H4T7S2</accession>
<protein>
    <recommendedName>
        <fullName evidence="3">DUF916 domain-containing protein</fullName>
    </recommendedName>
</protein>
<proteinExistence type="predicted"/>
<keyword evidence="1" id="KW-0812">Transmembrane</keyword>
<organism evidence="2">
    <name type="scientific">uncultured Parcubacteria bacterium Rifle_16ft_4_minimus_37647</name>
    <dbReference type="NCBI Taxonomy" id="1665140"/>
    <lineage>
        <taxon>Bacteria</taxon>
        <taxon>Candidatus Parcubacteria</taxon>
        <taxon>environmental samples</taxon>
    </lineage>
</organism>
<reference evidence="2" key="1">
    <citation type="journal article" date="2015" name="ISME J.">
        <title>Aquifer environment selects for microbial species cohorts in sediment and groundwater.</title>
        <authorList>
            <person name="Hug L.A."/>
            <person name="Thomas B.C."/>
            <person name="Brown C.T."/>
            <person name="Frischkorn K.R."/>
            <person name="Williams K.H."/>
            <person name="Tringe S.G."/>
            <person name="Banfield J.F."/>
        </authorList>
    </citation>
    <scope>NUCLEOTIDE SEQUENCE</scope>
</reference>
<name>A0A0H4T7S2_9BACT</name>
<feature type="transmembrane region" description="Helical" evidence="1">
    <location>
        <begin position="265"/>
        <end position="288"/>
    </location>
</feature>
<evidence type="ECO:0008006" key="3">
    <source>
        <dbReference type="Google" id="ProtNLM"/>
    </source>
</evidence>
<evidence type="ECO:0000256" key="1">
    <source>
        <dbReference type="SAM" id="Phobius"/>
    </source>
</evidence>
<keyword evidence="1" id="KW-0472">Membrane</keyword>
<evidence type="ECO:0000313" key="2">
    <source>
        <dbReference type="EMBL" id="AKQ02522.1"/>
    </source>
</evidence>
<dbReference type="AlphaFoldDB" id="A0A0H4T7S2"/>
<dbReference type="EMBL" id="KT007000">
    <property type="protein sequence ID" value="AKQ02522.1"/>
    <property type="molecule type" value="Genomic_DNA"/>
</dbReference>
<keyword evidence="1" id="KW-1133">Transmembrane helix</keyword>
<sequence>MRLTKTLTTLFVATFFVLLIQPMSIVRAVSLSPLTFELSANPGETISNVLKITNTDPTPVLISINVEDFTAVGEEGQVTLQDDEGVHTYSLAKWVTVTPSVLSLGPNEAGTVQFTINVPFEAEPGGHYGSVLATIGSASPGAGGVSVAQKVGSLVLMNVAGDVTEQLFIEELSAKPFSEYGPVTILSRFQNSGTVHLKPRGFILVKNMLGQEVDKLDLPQKNVLPHSIRRIEVPAGDKLMFGRYEATLTAIYGSANQPLSSVTTFWVIPWKITTTVLIGLILLLSFIIKGRKRIRLALSVLFRGTHRYPHISPDA</sequence>